<dbReference type="InterPro" id="IPR002016">
    <property type="entry name" value="Haem_peroxidase"/>
</dbReference>
<dbReference type="EC" id="1.11.1.11" evidence="3"/>
<sequence>MVDQQYMEAIEGARRDLVALVQSKNCAPIFLRLAFHDAANFNAADKTGGVNGSLRLQEELGQPPNGGIKVGIDLIEEVKKKHPTVSYADLYQLAGVVAVGASGGPAIFFVPGRKDTDVADTLNIPNPNGGADHLRTVFHQMGLVDKDIVTLSGAHTLGRAHSNISGFDGPFTREPLKFDNSYYVELLKGDTEGLVKFPTDKVLLQDDVFRPLVEIYAKHQDAFFRDYAESHKKMSELGFTPKFPNPTTGGGCHSHARHCC</sequence>
<dbReference type="InterPro" id="IPR044831">
    <property type="entry name" value="Ccp1-like"/>
</dbReference>
<keyword evidence="4 10" id="KW-0575">Peroxidase</keyword>
<name>Q42909_MESCR</name>
<keyword evidence="7 10" id="KW-0560">Oxidoreductase</keyword>
<dbReference type="GO" id="GO:0020037">
    <property type="term" value="F:heme binding"/>
    <property type="evidence" value="ECO:0007669"/>
    <property type="project" value="InterPro"/>
</dbReference>
<dbReference type="SUPFAM" id="SSF48113">
    <property type="entry name" value="Heme-dependent peroxidases"/>
    <property type="match status" value="1"/>
</dbReference>
<evidence type="ECO:0000313" key="10">
    <source>
        <dbReference type="EMBL" id="AAA86262.1"/>
    </source>
</evidence>
<keyword evidence="5" id="KW-0349">Heme</keyword>
<dbReference type="PROSITE" id="PS00435">
    <property type="entry name" value="PEROXIDASE_1"/>
    <property type="match status" value="1"/>
</dbReference>
<dbReference type="Gene3D" id="1.10.420.10">
    <property type="entry name" value="Peroxidase, domain 2"/>
    <property type="match status" value="1"/>
</dbReference>
<dbReference type="PIR" id="T12389">
    <property type="entry name" value="T12389"/>
</dbReference>
<dbReference type="PANTHER" id="PTHR31356:SF38">
    <property type="entry name" value="L-ASCORBATE PEROXIDASE 5, PEROXISOMAL"/>
    <property type="match status" value="1"/>
</dbReference>
<evidence type="ECO:0000256" key="1">
    <source>
        <dbReference type="ARBA" id="ARBA00001970"/>
    </source>
</evidence>
<dbReference type="InterPro" id="IPR010255">
    <property type="entry name" value="Haem_peroxidase_sf"/>
</dbReference>
<dbReference type="EMBL" id="U43561">
    <property type="protein sequence ID" value="AAA86262.1"/>
    <property type="molecule type" value="mRNA"/>
</dbReference>
<organism evidence="10">
    <name type="scientific">Mesembryanthemum crystallinum</name>
    <name type="common">Common ice plant</name>
    <name type="synonym">Cryophytum crystallinum</name>
    <dbReference type="NCBI Taxonomy" id="3544"/>
    <lineage>
        <taxon>Eukaryota</taxon>
        <taxon>Viridiplantae</taxon>
        <taxon>Streptophyta</taxon>
        <taxon>Embryophyta</taxon>
        <taxon>Tracheophyta</taxon>
        <taxon>Spermatophyta</taxon>
        <taxon>Magnoliopsida</taxon>
        <taxon>eudicotyledons</taxon>
        <taxon>Gunneridae</taxon>
        <taxon>Pentapetalae</taxon>
        <taxon>Caryophyllales</taxon>
        <taxon>Aizoaceae</taxon>
        <taxon>Mesembryanthemum</taxon>
        <taxon>Mesembryanthemum subgen. Cryophytum</taxon>
    </lineage>
</organism>
<dbReference type="GO" id="GO:0034599">
    <property type="term" value="P:cellular response to oxidative stress"/>
    <property type="evidence" value="ECO:0007669"/>
    <property type="project" value="InterPro"/>
</dbReference>
<evidence type="ECO:0000256" key="8">
    <source>
        <dbReference type="ARBA" id="ARBA00023004"/>
    </source>
</evidence>
<comment type="cofactor">
    <cofactor evidence="1">
        <name>heme b</name>
        <dbReference type="ChEBI" id="CHEBI:60344"/>
    </cofactor>
</comment>
<dbReference type="GO" id="GO:0042744">
    <property type="term" value="P:hydrogen peroxide catabolic process"/>
    <property type="evidence" value="ECO:0007669"/>
    <property type="project" value="TreeGrafter"/>
</dbReference>
<evidence type="ECO:0000256" key="7">
    <source>
        <dbReference type="ARBA" id="ARBA00023002"/>
    </source>
</evidence>
<evidence type="ECO:0000256" key="5">
    <source>
        <dbReference type="ARBA" id="ARBA00022617"/>
    </source>
</evidence>
<dbReference type="PeroxiBase" id="2495">
    <property type="entry name" value="McAPx06"/>
</dbReference>
<protein>
    <recommendedName>
        <fullName evidence="3">L-ascorbate peroxidase</fullName>
        <ecNumber evidence="3">1.11.1.11</ecNumber>
    </recommendedName>
</protein>
<evidence type="ECO:0000256" key="3">
    <source>
        <dbReference type="ARBA" id="ARBA00012940"/>
    </source>
</evidence>
<evidence type="ECO:0000256" key="2">
    <source>
        <dbReference type="ARBA" id="ARBA00006873"/>
    </source>
</evidence>
<dbReference type="AlphaFoldDB" id="Q42909"/>
<keyword evidence="8" id="KW-0408">Iron</keyword>
<dbReference type="GO" id="GO:0000302">
    <property type="term" value="P:response to reactive oxygen species"/>
    <property type="evidence" value="ECO:0007669"/>
    <property type="project" value="TreeGrafter"/>
</dbReference>
<proteinExistence type="evidence at transcript level"/>
<dbReference type="PROSITE" id="PS00436">
    <property type="entry name" value="PEROXIDASE_2"/>
    <property type="match status" value="1"/>
</dbReference>
<dbReference type="PANTHER" id="PTHR31356">
    <property type="entry name" value="THYLAKOID LUMENAL 29 KDA PROTEIN, CHLOROPLASTIC-RELATED"/>
    <property type="match status" value="1"/>
</dbReference>
<dbReference type="InterPro" id="IPR019793">
    <property type="entry name" value="Peroxidases_heam-ligand_BS"/>
</dbReference>
<dbReference type="GO" id="GO:0016688">
    <property type="term" value="F:L-ascorbate peroxidase activity"/>
    <property type="evidence" value="ECO:0007669"/>
    <property type="project" value="UniProtKB-EC"/>
</dbReference>
<dbReference type="InterPro" id="IPR019794">
    <property type="entry name" value="Peroxidases_AS"/>
</dbReference>
<reference evidence="10" key="1">
    <citation type="submission" date="1995-12" db="EMBL/GenBank/DDBJ databases">
        <authorList>
            <person name="Michalowski C.B."/>
            <person name="Bohnert H.J."/>
        </authorList>
    </citation>
    <scope>NUCLEOTIDE SEQUENCE</scope>
</reference>
<dbReference type="Pfam" id="PF00141">
    <property type="entry name" value="peroxidase"/>
    <property type="match status" value="1"/>
</dbReference>
<dbReference type="PRINTS" id="PR00459">
    <property type="entry name" value="ASPEROXIDASE"/>
</dbReference>
<keyword evidence="6" id="KW-0479">Metal-binding</keyword>
<evidence type="ECO:0000256" key="4">
    <source>
        <dbReference type="ARBA" id="ARBA00022559"/>
    </source>
</evidence>
<feature type="domain" description="Plant heme peroxidase family profile" evidence="9">
    <location>
        <begin position="27"/>
        <end position="260"/>
    </location>
</feature>
<dbReference type="CDD" id="cd00691">
    <property type="entry name" value="ascorbate_peroxidase"/>
    <property type="match status" value="1"/>
</dbReference>
<evidence type="ECO:0000256" key="6">
    <source>
        <dbReference type="ARBA" id="ARBA00022723"/>
    </source>
</evidence>
<comment type="similarity">
    <text evidence="2">Belongs to the peroxidase family. Ascorbate peroxidase subfamily.</text>
</comment>
<dbReference type="PRINTS" id="PR00458">
    <property type="entry name" value="PEROXIDASE"/>
</dbReference>
<gene>
    <name evidence="10" type="primary">Apx</name>
</gene>
<dbReference type="PROSITE" id="PS50873">
    <property type="entry name" value="PEROXIDASE_4"/>
    <property type="match status" value="1"/>
</dbReference>
<accession>Q42909</accession>
<dbReference type="InterPro" id="IPR002207">
    <property type="entry name" value="Peroxidase_I"/>
</dbReference>
<evidence type="ECO:0000259" key="9">
    <source>
        <dbReference type="PROSITE" id="PS50873"/>
    </source>
</evidence>
<dbReference type="GO" id="GO:0046872">
    <property type="term" value="F:metal ion binding"/>
    <property type="evidence" value="ECO:0007669"/>
    <property type="project" value="UniProtKB-KW"/>
</dbReference>
<dbReference type="Gene3D" id="1.10.520.10">
    <property type="match status" value="1"/>
</dbReference>
<dbReference type="GO" id="GO:0009507">
    <property type="term" value="C:chloroplast"/>
    <property type="evidence" value="ECO:0007669"/>
    <property type="project" value="TreeGrafter"/>
</dbReference>